<evidence type="ECO:0000256" key="4">
    <source>
        <dbReference type="ARBA" id="ARBA00022989"/>
    </source>
</evidence>
<feature type="transmembrane region" description="Helical" evidence="6">
    <location>
        <begin position="29"/>
        <end position="58"/>
    </location>
</feature>
<feature type="transmembrane region" description="Helical" evidence="6">
    <location>
        <begin position="257"/>
        <end position="276"/>
    </location>
</feature>
<proteinExistence type="inferred from homology"/>
<evidence type="ECO:0000256" key="6">
    <source>
        <dbReference type="SAM" id="Phobius"/>
    </source>
</evidence>
<dbReference type="EMBL" id="JBHSEC010000019">
    <property type="protein sequence ID" value="MFC4410863.1"/>
    <property type="molecule type" value="Genomic_DNA"/>
</dbReference>
<evidence type="ECO:0000256" key="2">
    <source>
        <dbReference type="ARBA" id="ARBA00009773"/>
    </source>
</evidence>
<dbReference type="InterPro" id="IPR002549">
    <property type="entry name" value="AI-2E-like"/>
</dbReference>
<evidence type="ECO:0000256" key="5">
    <source>
        <dbReference type="ARBA" id="ARBA00023136"/>
    </source>
</evidence>
<feature type="transmembrane region" description="Helical" evidence="6">
    <location>
        <begin position="164"/>
        <end position="182"/>
    </location>
</feature>
<feature type="transmembrane region" description="Helical" evidence="6">
    <location>
        <begin position="225"/>
        <end position="251"/>
    </location>
</feature>
<protein>
    <submittedName>
        <fullName evidence="7">AI-2E family transporter</fullName>
    </submittedName>
</protein>
<comment type="subcellular location">
    <subcellularLocation>
        <location evidence="1">Membrane</location>
        <topology evidence="1">Multi-pass membrane protein</topology>
    </subcellularLocation>
</comment>
<keyword evidence="4 6" id="KW-1133">Transmembrane helix</keyword>
<evidence type="ECO:0000256" key="1">
    <source>
        <dbReference type="ARBA" id="ARBA00004141"/>
    </source>
</evidence>
<evidence type="ECO:0000313" key="8">
    <source>
        <dbReference type="Proteomes" id="UP001595817"/>
    </source>
</evidence>
<reference evidence="8" key="1">
    <citation type="journal article" date="2019" name="Int. J. Syst. Evol. Microbiol.">
        <title>The Global Catalogue of Microorganisms (GCM) 10K type strain sequencing project: providing services to taxonomists for standard genome sequencing and annotation.</title>
        <authorList>
            <consortium name="The Broad Institute Genomics Platform"/>
            <consortium name="The Broad Institute Genome Sequencing Center for Infectious Disease"/>
            <person name="Wu L."/>
            <person name="Ma J."/>
        </authorList>
    </citation>
    <scope>NUCLEOTIDE SEQUENCE [LARGE SCALE GENOMIC DNA]</scope>
    <source>
        <strain evidence="8">CCUG 59778</strain>
    </source>
</reference>
<gene>
    <name evidence="7" type="ORF">ACFOZY_10590</name>
</gene>
<dbReference type="RefSeq" id="WP_378155192.1">
    <property type="nucleotide sequence ID" value="NZ_JBHSEC010000019.1"/>
</dbReference>
<keyword evidence="5 6" id="KW-0472">Membrane</keyword>
<accession>A0ABV8X626</accession>
<organism evidence="7 8">
    <name type="scientific">Chungangia koreensis</name>
    <dbReference type="NCBI Taxonomy" id="752657"/>
    <lineage>
        <taxon>Bacteria</taxon>
        <taxon>Bacillati</taxon>
        <taxon>Bacillota</taxon>
        <taxon>Bacilli</taxon>
        <taxon>Lactobacillales</taxon>
        <taxon>Chungangia</taxon>
    </lineage>
</organism>
<dbReference type="PANTHER" id="PTHR21716">
    <property type="entry name" value="TRANSMEMBRANE PROTEIN"/>
    <property type="match status" value="1"/>
</dbReference>
<feature type="transmembrane region" description="Helical" evidence="6">
    <location>
        <begin position="5"/>
        <end position="23"/>
    </location>
</feature>
<name>A0ABV8X626_9LACT</name>
<dbReference type="Proteomes" id="UP001595817">
    <property type="component" value="Unassembled WGS sequence"/>
</dbReference>
<sequence length="365" mass="40932">MTNKLWFQLGVGILLAMLIIRLFAEIRSIFNPIIIIAQTIFLPLLIGGVLFYLFLPMLKKLERRWKFKRWASILTIVGVIVGALWIFVSIVGPPLTAQVNELADNSPEMWDDIQKMSKNVWNQKDKLPDEAEKTINDSFTAAQTKIKNIIVGIGTGIFNILQGVFQVVLVLILVPFFLIYMLKDHEKLAPFIAKFFHGDKRQWVRKLLADIDSTLQAYIRGQVTVSVFVGILLLIGYLIIGLEYALLLAIFGMFMNVIPFIGPYISVIPALVIALLQEPKMAIYVAIIMLVAQQVESNFISPRVMSRALDVHPLTVITVILAAGNIAGFIGILVAMPAYAVGKVILKNIYARRVEIREAVTKEVE</sequence>
<comment type="similarity">
    <text evidence="2">Belongs to the autoinducer-2 exporter (AI-2E) (TC 2.A.86) family.</text>
</comment>
<feature type="transmembrane region" description="Helical" evidence="6">
    <location>
        <begin position="70"/>
        <end position="92"/>
    </location>
</feature>
<evidence type="ECO:0000313" key="7">
    <source>
        <dbReference type="EMBL" id="MFC4410863.1"/>
    </source>
</evidence>
<evidence type="ECO:0000256" key="3">
    <source>
        <dbReference type="ARBA" id="ARBA00022692"/>
    </source>
</evidence>
<feature type="transmembrane region" description="Helical" evidence="6">
    <location>
        <begin position="283"/>
        <end position="301"/>
    </location>
</feature>
<feature type="transmembrane region" description="Helical" evidence="6">
    <location>
        <begin position="313"/>
        <end position="342"/>
    </location>
</feature>
<dbReference type="PANTHER" id="PTHR21716:SF69">
    <property type="entry name" value="TRANSPORT PROTEIN YUBA-RELATED"/>
    <property type="match status" value="1"/>
</dbReference>
<keyword evidence="3 6" id="KW-0812">Transmembrane</keyword>
<keyword evidence="8" id="KW-1185">Reference proteome</keyword>
<comment type="caution">
    <text evidence="7">The sequence shown here is derived from an EMBL/GenBank/DDBJ whole genome shotgun (WGS) entry which is preliminary data.</text>
</comment>
<dbReference type="Pfam" id="PF01594">
    <property type="entry name" value="AI-2E_transport"/>
    <property type="match status" value="1"/>
</dbReference>